<dbReference type="EMBL" id="LVHD01000002">
    <property type="protein sequence ID" value="OAG78566.1"/>
    <property type="molecule type" value="Genomic_DNA"/>
</dbReference>
<comment type="caution">
    <text evidence="1">The sequence shown here is derived from an EMBL/GenBank/DDBJ whole genome shotgun (WGS) entry which is preliminary data.</text>
</comment>
<name>A0A177GFJ0_9PROT</name>
<protein>
    <submittedName>
        <fullName evidence="1">Uncharacterized protein</fullName>
    </submittedName>
</protein>
<dbReference type="Proteomes" id="UP000077349">
    <property type="component" value="Unassembled WGS sequence"/>
</dbReference>
<organism evidence="1 2">
    <name type="scientific">Acetobacter malorum</name>
    <dbReference type="NCBI Taxonomy" id="178901"/>
    <lineage>
        <taxon>Bacteria</taxon>
        <taxon>Pseudomonadati</taxon>
        <taxon>Pseudomonadota</taxon>
        <taxon>Alphaproteobacteria</taxon>
        <taxon>Acetobacterales</taxon>
        <taxon>Acetobacteraceae</taxon>
        <taxon>Acetobacter</taxon>
    </lineage>
</organism>
<accession>A0A177GFJ0</accession>
<evidence type="ECO:0000313" key="2">
    <source>
        <dbReference type="Proteomes" id="UP000077349"/>
    </source>
</evidence>
<gene>
    <name evidence="1" type="ORF">Amal_00166</name>
</gene>
<sequence length="63" mass="6912">MVAVGIVHPGHRAIRADTAAGRAECGEECFAFLHINQCYGTGLIPQHPSRGVLWPFQMHFTAH</sequence>
<evidence type="ECO:0000313" key="1">
    <source>
        <dbReference type="EMBL" id="OAG78566.1"/>
    </source>
</evidence>
<dbReference type="AlphaFoldDB" id="A0A177GFJ0"/>
<reference evidence="1 2" key="1">
    <citation type="submission" date="2016-03" db="EMBL/GenBank/DDBJ databases">
        <title>Draft genome sequence of Acetobacter malorum CECT 7742, a strain isolated from strawberry vinegar.</title>
        <authorList>
            <person name="Sainz F."/>
            <person name="Mas A."/>
            <person name="Torija M.J."/>
        </authorList>
    </citation>
    <scope>NUCLEOTIDE SEQUENCE [LARGE SCALE GENOMIC DNA]</scope>
    <source>
        <strain evidence="1 2">CECT 7742</strain>
    </source>
</reference>
<proteinExistence type="predicted"/>